<feature type="transmembrane region" description="Helical" evidence="5">
    <location>
        <begin position="112"/>
        <end position="133"/>
    </location>
</feature>
<dbReference type="OrthoDB" id="6500128at2759"/>
<dbReference type="GO" id="GO:0005524">
    <property type="term" value="F:ATP binding"/>
    <property type="evidence" value="ECO:0007669"/>
    <property type="project" value="InterPro"/>
</dbReference>
<dbReference type="PANTHER" id="PTHR24221">
    <property type="entry name" value="ATP-BINDING CASSETTE SUB-FAMILY B"/>
    <property type="match status" value="1"/>
</dbReference>
<reference evidence="7" key="1">
    <citation type="journal article" date="2020" name="Nat. Commun.">
        <title>Large-scale genome sequencing of mycorrhizal fungi provides insights into the early evolution of symbiotic traits.</title>
        <authorList>
            <person name="Miyauchi S."/>
            <person name="Kiss E."/>
            <person name="Kuo A."/>
            <person name="Drula E."/>
            <person name="Kohler A."/>
            <person name="Sanchez-Garcia M."/>
            <person name="Morin E."/>
            <person name="Andreopoulos B."/>
            <person name="Barry K.W."/>
            <person name="Bonito G."/>
            <person name="Buee M."/>
            <person name="Carver A."/>
            <person name="Chen C."/>
            <person name="Cichocki N."/>
            <person name="Clum A."/>
            <person name="Culley D."/>
            <person name="Crous P.W."/>
            <person name="Fauchery L."/>
            <person name="Girlanda M."/>
            <person name="Hayes R.D."/>
            <person name="Keri Z."/>
            <person name="LaButti K."/>
            <person name="Lipzen A."/>
            <person name="Lombard V."/>
            <person name="Magnuson J."/>
            <person name="Maillard F."/>
            <person name="Murat C."/>
            <person name="Nolan M."/>
            <person name="Ohm R.A."/>
            <person name="Pangilinan J."/>
            <person name="Pereira M.F."/>
            <person name="Perotto S."/>
            <person name="Peter M."/>
            <person name="Pfister S."/>
            <person name="Riley R."/>
            <person name="Sitrit Y."/>
            <person name="Stielow J.B."/>
            <person name="Szollosi G."/>
            <person name="Zifcakova L."/>
            <person name="Stursova M."/>
            <person name="Spatafora J.W."/>
            <person name="Tedersoo L."/>
            <person name="Vaario L.M."/>
            <person name="Yamada A."/>
            <person name="Yan M."/>
            <person name="Wang P."/>
            <person name="Xu J."/>
            <person name="Bruns T."/>
            <person name="Baldrian P."/>
            <person name="Vilgalys R."/>
            <person name="Dunand C."/>
            <person name="Henrissat B."/>
            <person name="Grigoriev I.V."/>
            <person name="Hibbett D."/>
            <person name="Nagy L.G."/>
            <person name="Martin F.M."/>
        </authorList>
    </citation>
    <scope>NUCLEOTIDE SEQUENCE</scope>
    <source>
        <strain evidence="7">UP504</strain>
    </source>
</reference>
<keyword evidence="8" id="KW-1185">Reference proteome</keyword>
<organism evidence="7 8">
    <name type="scientific">Hydnum rufescens UP504</name>
    <dbReference type="NCBI Taxonomy" id="1448309"/>
    <lineage>
        <taxon>Eukaryota</taxon>
        <taxon>Fungi</taxon>
        <taxon>Dikarya</taxon>
        <taxon>Basidiomycota</taxon>
        <taxon>Agaricomycotina</taxon>
        <taxon>Agaricomycetes</taxon>
        <taxon>Cantharellales</taxon>
        <taxon>Hydnaceae</taxon>
        <taxon>Hydnum</taxon>
    </lineage>
</organism>
<evidence type="ECO:0000259" key="6">
    <source>
        <dbReference type="PROSITE" id="PS50929"/>
    </source>
</evidence>
<comment type="subcellular location">
    <subcellularLocation>
        <location evidence="1">Membrane</location>
        <topology evidence="1">Multi-pass membrane protein</topology>
    </subcellularLocation>
</comment>
<sequence length="183" mass="19873">MDCIWRAIQGFQQTDRHQFRISGDRTGLWFFIISLCASFTIACQNYLAILRQDIGWFDEEAHSTGVLVSNLSDGPQKVYGLAGVTLGSIVQSLSTVTGGIIVGLVYGWKLTLVGFVTMPIVGSVGFIRLRVIVLKDKKNRNIHAGSAQLACEAAGRFGRLHPSRGNRTASRSIPGVSKCPCGM</sequence>
<evidence type="ECO:0000256" key="4">
    <source>
        <dbReference type="ARBA" id="ARBA00023136"/>
    </source>
</evidence>
<feature type="domain" description="ABC transmembrane type-1" evidence="6">
    <location>
        <begin position="28"/>
        <end position="132"/>
    </location>
</feature>
<dbReference type="GO" id="GO:0140359">
    <property type="term" value="F:ABC-type transporter activity"/>
    <property type="evidence" value="ECO:0007669"/>
    <property type="project" value="InterPro"/>
</dbReference>
<dbReference type="AlphaFoldDB" id="A0A9P6AS86"/>
<dbReference type="InterPro" id="IPR036640">
    <property type="entry name" value="ABC1_TM_sf"/>
</dbReference>
<dbReference type="SUPFAM" id="SSF90123">
    <property type="entry name" value="ABC transporter transmembrane region"/>
    <property type="match status" value="1"/>
</dbReference>
<evidence type="ECO:0000256" key="3">
    <source>
        <dbReference type="ARBA" id="ARBA00022989"/>
    </source>
</evidence>
<dbReference type="PROSITE" id="PS50929">
    <property type="entry name" value="ABC_TM1F"/>
    <property type="match status" value="1"/>
</dbReference>
<dbReference type="Pfam" id="PF00664">
    <property type="entry name" value="ABC_membrane"/>
    <property type="match status" value="1"/>
</dbReference>
<dbReference type="GO" id="GO:0016020">
    <property type="term" value="C:membrane"/>
    <property type="evidence" value="ECO:0007669"/>
    <property type="project" value="UniProtKB-SubCell"/>
</dbReference>
<dbReference type="Gene3D" id="1.20.1560.10">
    <property type="entry name" value="ABC transporter type 1, transmembrane domain"/>
    <property type="match status" value="1"/>
</dbReference>
<name>A0A9P6AS86_9AGAM</name>
<keyword evidence="2 5" id="KW-0812">Transmembrane</keyword>
<dbReference type="InterPro" id="IPR011527">
    <property type="entry name" value="ABC1_TM_dom"/>
</dbReference>
<evidence type="ECO:0000256" key="1">
    <source>
        <dbReference type="ARBA" id="ARBA00004141"/>
    </source>
</evidence>
<protein>
    <recommendedName>
        <fullName evidence="6">ABC transmembrane type-1 domain-containing protein</fullName>
    </recommendedName>
</protein>
<evidence type="ECO:0000313" key="7">
    <source>
        <dbReference type="EMBL" id="KAF9510734.1"/>
    </source>
</evidence>
<dbReference type="InterPro" id="IPR039421">
    <property type="entry name" value="Type_1_exporter"/>
</dbReference>
<keyword evidence="4 5" id="KW-0472">Membrane</keyword>
<evidence type="ECO:0000256" key="5">
    <source>
        <dbReference type="SAM" id="Phobius"/>
    </source>
</evidence>
<comment type="caution">
    <text evidence="7">The sequence shown here is derived from an EMBL/GenBank/DDBJ whole genome shotgun (WGS) entry which is preliminary data.</text>
</comment>
<accession>A0A9P6AS86</accession>
<dbReference type="EMBL" id="MU129011">
    <property type="protein sequence ID" value="KAF9510734.1"/>
    <property type="molecule type" value="Genomic_DNA"/>
</dbReference>
<feature type="transmembrane region" description="Helical" evidence="5">
    <location>
        <begin position="28"/>
        <end position="47"/>
    </location>
</feature>
<evidence type="ECO:0000313" key="8">
    <source>
        <dbReference type="Proteomes" id="UP000886523"/>
    </source>
</evidence>
<keyword evidence="3 5" id="KW-1133">Transmembrane helix</keyword>
<gene>
    <name evidence="7" type="ORF">BS47DRAFT_45902</name>
</gene>
<dbReference type="Proteomes" id="UP000886523">
    <property type="component" value="Unassembled WGS sequence"/>
</dbReference>
<evidence type="ECO:0000256" key="2">
    <source>
        <dbReference type="ARBA" id="ARBA00022692"/>
    </source>
</evidence>
<proteinExistence type="predicted"/>
<dbReference type="PANTHER" id="PTHR24221:SF648">
    <property type="entry name" value="ABC-TYPE TRANSPORTER ATR1"/>
    <property type="match status" value="1"/>
</dbReference>